<dbReference type="InterPro" id="IPR017441">
    <property type="entry name" value="Protein_kinase_ATP_BS"/>
</dbReference>
<feature type="region of interest" description="Disordered" evidence="8">
    <location>
        <begin position="611"/>
        <end position="648"/>
    </location>
</feature>
<feature type="binding site" evidence="7">
    <location>
        <position position="783"/>
    </location>
    <ligand>
        <name>ATP</name>
        <dbReference type="ChEBI" id="CHEBI:30616"/>
    </ligand>
</feature>
<keyword evidence="5 7" id="KW-0067">ATP-binding</keyword>
<feature type="transmembrane region" description="Helical" evidence="9">
    <location>
        <begin position="356"/>
        <end position="376"/>
    </location>
</feature>
<comment type="caution">
    <text evidence="11">The sequence shown here is derived from an EMBL/GenBank/DDBJ whole genome shotgun (WGS) entry which is preliminary data.</text>
</comment>
<feature type="transmembrane region" description="Helical" evidence="9">
    <location>
        <begin position="63"/>
        <end position="87"/>
    </location>
</feature>
<evidence type="ECO:0000256" key="5">
    <source>
        <dbReference type="ARBA" id="ARBA00022840"/>
    </source>
</evidence>
<evidence type="ECO:0000256" key="4">
    <source>
        <dbReference type="ARBA" id="ARBA00022777"/>
    </source>
</evidence>
<dbReference type="PROSITE" id="PS50011">
    <property type="entry name" value="PROTEIN_KINASE_DOM"/>
    <property type="match status" value="1"/>
</dbReference>
<evidence type="ECO:0000259" key="10">
    <source>
        <dbReference type="PROSITE" id="PS50011"/>
    </source>
</evidence>
<keyword evidence="9" id="KW-1133">Transmembrane helix</keyword>
<keyword evidence="6" id="KW-0040">ANK repeat</keyword>
<dbReference type="PROSITE" id="PS50088">
    <property type="entry name" value="ANK_REPEAT"/>
    <property type="match status" value="2"/>
</dbReference>
<evidence type="ECO:0000256" key="2">
    <source>
        <dbReference type="ARBA" id="ARBA00022679"/>
    </source>
</evidence>
<protein>
    <submittedName>
        <fullName evidence="11">Serine/threonine-protein kinase AtPK2/AtPK19 (Ribosomal-protein S6 kinase homolog 2)</fullName>
    </submittedName>
</protein>
<dbReference type="InterPro" id="IPR036770">
    <property type="entry name" value="Ankyrin_rpt-contain_sf"/>
</dbReference>
<evidence type="ECO:0000256" key="7">
    <source>
        <dbReference type="PROSITE-ProRule" id="PRU10141"/>
    </source>
</evidence>
<feature type="transmembrane region" description="Helical" evidence="9">
    <location>
        <begin position="297"/>
        <end position="317"/>
    </location>
</feature>
<feature type="repeat" description="ANK" evidence="6">
    <location>
        <begin position="460"/>
        <end position="492"/>
    </location>
</feature>
<dbReference type="SUPFAM" id="SSF48403">
    <property type="entry name" value="Ankyrin repeat"/>
    <property type="match status" value="1"/>
</dbReference>
<evidence type="ECO:0000313" key="11">
    <source>
        <dbReference type="EMBL" id="CAK8996612.1"/>
    </source>
</evidence>
<feature type="transmembrane region" description="Helical" evidence="9">
    <location>
        <begin position="388"/>
        <end position="415"/>
    </location>
</feature>
<evidence type="ECO:0000313" key="12">
    <source>
        <dbReference type="Proteomes" id="UP001642464"/>
    </source>
</evidence>
<dbReference type="PANTHER" id="PTHR24351">
    <property type="entry name" value="RIBOSOMAL PROTEIN S6 KINASE"/>
    <property type="match status" value="1"/>
</dbReference>
<keyword evidence="1" id="KW-0723">Serine/threonine-protein kinase</keyword>
<sequence length="1045" mass="115638">MLGLSVPGSFKWLSVSPLMSTHDLPEELGFWCVCIVGTLFSTLCILGLLLFSSRTASWRTELLRYLSFVLLHITDYVTNLLTMLIVCLVDHPRYFYVLLLAHLVIGCFCTCSASTRLEWQRWCCVPFINFFIMVVCMGLMQGVQLCMAHEDYMRRRARLLGSSSATEMQVPAMMPARFHSKAMDGLLEGSVFAYVSMYALLKDNWADKQFNPVILREAWYTPCLYIGAFCSILNVGLALVEIDHRTSACIQTVLDVSHSPLATTRHLAFRASEFSMRLLTMLAFCTFMRPLQFWWIAYILVAADYIFGVALLIILGGRDPVREACVVLGLPLFMVNIMQFVDAPGMSLQARQISEIIVPLRSIELAGVLLFCVFCPAKIRVVGQTEDFGMISFVLTFHTSWAICWAASVLIYYLLLATYAFRTKPGADLHSAVAYGEVEVLRDLLRTSELVLDISRFGPDGKNPLHLAARRGQVECMKLLVEEKADLQARTGNKQQNMALHLAAMNKVPDAAKFLCRAGHGDPGILNATNADGDTPLHIAARCQNVEVLRELLSHPTIDIRVLNKQGLSPAECAPSEKFSFQRDSAECAIADMLRAAEAEASSNHRVDFSRPSVTSAMTSASSTSTAAPAESRARRVTPPLEEATEMSNLRQQRAGMNQPIEANAQSPDGCKHSVPLLSVTREAEQNFVRASQGTGMASESAEPPLAVTNCGLSSFMLSAGLGAVSKFFLGSIAEDAEKYFNDSDAASSNIEDFAEMRLLGAGAFGKVVLVRHKATGELYAMKTMEKAKFKAQKITSKAHSEQFILRTTRHPFVVQLHFAFQCSYFWALVMEYCPNGDLQACLVKHGTPGLLLADAARFAGEVLLALEHLHGIRVIFRDLKLENVVIDSNYRAKVTDFGLAKKLYTASDANTMCGSYGYAAPEIMMSKGRYTYAVDLYSYGVMLYMLVSGGETSLRNPAQKNRLPPKTHGQLKKKLNDAQKDMTLLWARPDSLVMPLLKMLLSEDPQERSSSTALKSNAFFVKHLQEPVDALLERGKCCPPETLA</sequence>
<feature type="transmembrane region" description="Helical" evidence="9">
    <location>
        <begin position="274"/>
        <end position="291"/>
    </location>
</feature>
<feature type="transmembrane region" description="Helical" evidence="9">
    <location>
        <begin position="127"/>
        <end position="148"/>
    </location>
</feature>
<reference evidence="11 12" key="1">
    <citation type="submission" date="2024-02" db="EMBL/GenBank/DDBJ databases">
        <authorList>
            <person name="Chen Y."/>
            <person name="Shah S."/>
            <person name="Dougan E. K."/>
            <person name="Thang M."/>
            <person name="Chan C."/>
        </authorList>
    </citation>
    <scope>NUCLEOTIDE SEQUENCE [LARGE SCALE GENOMIC DNA]</scope>
</reference>
<dbReference type="InterPro" id="IPR000719">
    <property type="entry name" value="Prot_kinase_dom"/>
</dbReference>
<dbReference type="Pfam" id="PF00069">
    <property type="entry name" value="Pkinase"/>
    <property type="match status" value="1"/>
</dbReference>
<feature type="compositionally biased region" description="Low complexity" evidence="8">
    <location>
        <begin position="615"/>
        <end position="631"/>
    </location>
</feature>
<dbReference type="SMART" id="SM00248">
    <property type="entry name" value="ANK"/>
    <property type="match status" value="3"/>
</dbReference>
<dbReference type="Proteomes" id="UP001642464">
    <property type="component" value="Unassembled WGS sequence"/>
</dbReference>
<evidence type="ECO:0000256" key="3">
    <source>
        <dbReference type="ARBA" id="ARBA00022741"/>
    </source>
</evidence>
<evidence type="ECO:0000256" key="6">
    <source>
        <dbReference type="PROSITE-ProRule" id="PRU00023"/>
    </source>
</evidence>
<accession>A0ABP0I1Z2</accession>
<dbReference type="Pfam" id="PF12796">
    <property type="entry name" value="Ank_2"/>
    <property type="match status" value="1"/>
</dbReference>
<feature type="transmembrane region" description="Helical" evidence="9">
    <location>
        <begin position="28"/>
        <end position="51"/>
    </location>
</feature>
<feature type="transmembrane region" description="Helical" evidence="9">
    <location>
        <begin position="324"/>
        <end position="341"/>
    </location>
</feature>
<keyword evidence="3 7" id="KW-0547">Nucleotide-binding</keyword>
<evidence type="ECO:0000256" key="8">
    <source>
        <dbReference type="SAM" id="MobiDB-lite"/>
    </source>
</evidence>
<gene>
    <name evidence="11" type="ORF">SCF082_LOCUS4862</name>
</gene>
<evidence type="ECO:0000256" key="9">
    <source>
        <dbReference type="SAM" id="Phobius"/>
    </source>
</evidence>
<keyword evidence="4 11" id="KW-0418">Kinase</keyword>
<feature type="repeat" description="ANK" evidence="6">
    <location>
        <begin position="532"/>
        <end position="555"/>
    </location>
</feature>
<dbReference type="Gene3D" id="1.25.40.20">
    <property type="entry name" value="Ankyrin repeat-containing domain"/>
    <property type="match status" value="1"/>
</dbReference>
<dbReference type="PROSITE" id="PS50297">
    <property type="entry name" value="ANK_REP_REGION"/>
    <property type="match status" value="2"/>
</dbReference>
<dbReference type="GO" id="GO:0016301">
    <property type="term" value="F:kinase activity"/>
    <property type="evidence" value="ECO:0007669"/>
    <property type="project" value="UniProtKB-KW"/>
</dbReference>
<dbReference type="PROSITE" id="PS00107">
    <property type="entry name" value="PROTEIN_KINASE_ATP"/>
    <property type="match status" value="1"/>
</dbReference>
<dbReference type="EMBL" id="CAXAMM010002558">
    <property type="protein sequence ID" value="CAK8996612.1"/>
    <property type="molecule type" value="Genomic_DNA"/>
</dbReference>
<keyword evidence="9" id="KW-0472">Membrane</keyword>
<proteinExistence type="predicted"/>
<keyword evidence="2" id="KW-0808">Transferase</keyword>
<feature type="transmembrane region" description="Helical" evidence="9">
    <location>
        <begin position="219"/>
        <end position="240"/>
    </location>
</feature>
<keyword evidence="12" id="KW-1185">Reference proteome</keyword>
<feature type="domain" description="Protein kinase" evidence="10">
    <location>
        <begin position="754"/>
        <end position="1021"/>
    </location>
</feature>
<name>A0ABP0I1Z2_9DINO</name>
<feature type="transmembrane region" description="Helical" evidence="9">
    <location>
        <begin position="94"/>
        <end position="115"/>
    </location>
</feature>
<keyword evidence="9" id="KW-0812">Transmembrane</keyword>
<dbReference type="Pfam" id="PF00023">
    <property type="entry name" value="Ank"/>
    <property type="match status" value="1"/>
</dbReference>
<dbReference type="SUPFAM" id="SSF56112">
    <property type="entry name" value="Protein kinase-like (PK-like)"/>
    <property type="match status" value="1"/>
</dbReference>
<organism evidence="11 12">
    <name type="scientific">Durusdinium trenchii</name>
    <dbReference type="NCBI Taxonomy" id="1381693"/>
    <lineage>
        <taxon>Eukaryota</taxon>
        <taxon>Sar</taxon>
        <taxon>Alveolata</taxon>
        <taxon>Dinophyceae</taxon>
        <taxon>Suessiales</taxon>
        <taxon>Symbiodiniaceae</taxon>
        <taxon>Durusdinium</taxon>
    </lineage>
</organism>
<dbReference type="Gene3D" id="3.30.200.20">
    <property type="entry name" value="Phosphorylase Kinase, domain 1"/>
    <property type="match status" value="1"/>
</dbReference>
<evidence type="ECO:0000256" key="1">
    <source>
        <dbReference type="ARBA" id="ARBA00022527"/>
    </source>
</evidence>
<dbReference type="InterPro" id="IPR011009">
    <property type="entry name" value="Kinase-like_dom_sf"/>
</dbReference>
<dbReference type="SMART" id="SM00220">
    <property type="entry name" value="S_TKc"/>
    <property type="match status" value="1"/>
</dbReference>
<dbReference type="InterPro" id="IPR002110">
    <property type="entry name" value="Ankyrin_rpt"/>
</dbReference>
<dbReference type="Gene3D" id="1.10.510.10">
    <property type="entry name" value="Transferase(Phosphotransferase) domain 1"/>
    <property type="match status" value="1"/>
</dbReference>